<evidence type="ECO:0000313" key="9">
    <source>
        <dbReference type="EMBL" id="NII39972.1"/>
    </source>
</evidence>
<evidence type="ECO:0000256" key="7">
    <source>
        <dbReference type="SAM" id="Phobius"/>
    </source>
</evidence>
<proteinExistence type="inferred from homology"/>
<dbReference type="Gene3D" id="3.20.20.80">
    <property type="entry name" value="Glycosidases"/>
    <property type="match status" value="1"/>
</dbReference>
<sequence length="532" mass="56286">MSELDRPTGTWWAPSTKHAKRTALGMAAIVAVLALITWSVWISPSGPVSSAVSRALGVPTKQEPAADVDAMQAKLAAAQQQIWKLEGKLQSTTAQSGSRSDQVTQLKAQIDDLRSQLGHARSVTASGHGSGSGGSTSSGTSASAGKGAGSGGSSSGGSSSGGSSSGGSGSGGFGHGSTPGQGGGPTVVPGTGGPSNDPDPTIPVDVPTKAEVLAQQSRWYGLYTAQSPFNWAEYDQVSQQVGKSTNMVGYFQGFDQDFNADAVQRSWTNGRVPLLTWETAPAQSGNDQKYIPGYTNGDITGGAFDDYLTKYAKALKSNGQPVVIRLDHEMNGTWYNWADGTTQQNAPGSFVAMWQHVHDVFQREGANDYVIWNWAPTRIDALGNAKYQTLDYLKAYYPGDDYVDWVGMSGYYRKAAESPTFATTFAATIAQLRQVAPDKRILLSEVGATETGAAITDGQKARWITSLFDALADPANSDVIGFAYFSETATTIVDGARTTNDWRLNSRADSMAAFVAGIARTDTDYDLQEVKK</sequence>
<dbReference type="PANTHER" id="PTHR40079:SF4">
    <property type="entry name" value="GH26 DOMAIN-CONTAINING PROTEIN-RELATED"/>
    <property type="match status" value="1"/>
</dbReference>
<reference evidence="9 10" key="1">
    <citation type="submission" date="2020-03" db="EMBL/GenBank/DDBJ databases">
        <title>Above-ground endophytic microbial communities from plants in different locations in the United States.</title>
        <authorList>
            <person name="Frank C."/>
        </authorList>
    </citation>
    <scope>NUCLEOTIDE SEQUENCE [LARGE SCALE GENOMIC DNA]</scope>
    <source>
        <strain evidence="9 10">WW7</strain>
    </source>
</reference>
<feature type="region of interest" description="Disordered" evidence="6">
    <location>
        <begin position="120"/>
        <end position="205"/>
    </location>
</feature>
<keyword evidence="7" id="KW-0812">Transmembrane</keyword>
<evidence type="ECO:0000256" key="5">
    <source>
        <dbReference type="SAM" id="Coils"/>
    </source>
</evidence>
<dbReference type="InterPro" id="IPR017853">
    <property type="entry name" value="GH"/>
</dbReference>
<evidence type="ECO:0000259" key="8">
    <source>
        <dbReference type="PROSITE" id="PS51764"/>
    </source>
</evidence>
<comment type="caution">
    <text evidence="9">The sequence shown here is derived from an EMBL/GenBank/DDBJ whole genome shotgun (WGS) entry which is preliminary data.</text>
</comment>
<feature type="active site" description="Proton donor" evidence="4">
    <location>
        <position position="329"/>
    </location>
</feature>
<name>A0ABX0T4M4_9MICO</name>
<dbReference type="InterPro" id="IPR022790">
    <property type="entry name" value="GH26_dom"/>
</dbReference>
<dbReference type="RefSeq" id="WP_166779093.1">
    <property type="nucleotide sequence ID" value="NZ_JAAOYO010000001.1"/>
</dbReference>
<comment type="similarity">
    <text evidence="1 4">Belongs to the glycosyl hydrolase 26 family.</text>
</comment>
<feature type="active site" description="Nucleophile" evidence="4">
    <location>
        <position position="445"/>
    </location>
</feature>
<keyword evidence="10" id="KW-1185">Reference proteome</keyword>
<evidence type="ECO:0000256" key="4">
    <source>
        <dbReference type="PROSITE-ProRule" id="PRU01100"/>
    </source>
</evidence>
<evidence type="ECO:0000256" key="6">
    <source>
        <dbReference type="SAM" id="MobiDB-lite"/>
    </source>
</evidence>
<feature type="transmembrane region" description="Helical" evidence="7">
    <location>
        <begin position="21"/>
        <end position="41"/>
    </location>
</feature>
<dbReference type="PANTHER" id="PTHR40079">
    <property type="entry name" value="MANNAN ENDO-1,4-BETA-MANNOSIDASE E-RELATED"/>
    <property type="match status" value="1"/>
</dbReference>
<accession>A0ABX0T4M4</accession>
<protein>
    <submittedName>
        <fullName evidence="9">Beta-mannanase</fullName>
    </submittedName>
</protein>
<dbReference type="SUPFAM" id="SSF51445">
    <property type="entry name" value="(Trans)glycosidases"/>
    <property type="match status" value="1"/>
</dbReference>
<evidence type="ECO:0000256" key="1">
    <source>
        <dbReference type="ARBA" id="ARBA00007754"/>
    </source>
</evidence>
<feature type="coiled-coil region" evidence="5">
    <location>
        <begin position="68"/>
        <end position="95"/>
    </location>
</feature>
<dbReference type="PROSITE" id="PS51764">
    <property type="entry name" value="GH26"/>
    <property type="match status" value="1"/>
</dbReference>
<keyword evidence="2 4" id="KW-0378">Hydrolase</keyword>
<organism evidence="9 10">
    <name type="scientific">Curtobacterium salicis</name>
    <dbReference type="NCBI Taxonomy" id="1779862"/>
    <lineage>
        <taxon>Bacteria</taxon>
        <taxon>Bacillati</taxon>
        <taxon>Actinomycetota</taxon>
        <taxon>Actinomycetes</taxon>
        <taxon>Micrococcales</taxon>
        <taxon>Microbacteriaceae</taxon>
        <taxon>Curtobacterium</taxon>
    </lineage>
</organism>
<feature type="compositionally biased region" description="Low complexity" evidence="6">
    <location>
        <begin position="194"/>
        <end position="205"/>
    </location>
</feature>
<keyword evidence="7" id="KW-0472">Membrane</keyword>
<feature type="domain" description="GH26" evidence="8">
    <location>
        <begin position="201"/>
        <end position="508"/>
    </location>
</feature>
<keyword evidence="5" id="KW-0175">Coiled coil</keyword>
<keyword evidence="7" id="KW-1133">Transmembrane helix</keyword>
<dbReference type="EMBL" id="JAAOYO010000001">
    <property type="protein sequence ID" value="NII39972.1"/>
    <property type="molecule type" value="Genomic_DNA"/>
</dbReference>
<evidence type="ECO:0000313" key="10">
    <source>
        <dbReference type="Proteomes" id="UP001318300"/>
    </source>
</evidence>
<dbReference type="Proteomes" id="UP001318300">
    <property type="component" value="Unassembled WGS sequence"/>
</dbReference>
<dbReference type="InterPro" id="IPR000805">
    <property type="entry name" value="Glyco_hydro_26"/>
</dbReference>
<evidence type="ECO:0000256" key="3">
    <source>
        <dbReference type="ARBA" id="ARBA00023295"/>
    </source>
</evidence>
<keyword evidence="3 4" id="KW-0326">Glycosidase</keyword>
<dbReference type="Pfam" id="PF02156">
    <property type="entry name" value="Glyco_hydro_26"/>
    <property type="match status" value="1"/>
</dbReference>
<evidence type="ECO:0000256" key="2">
    <source>
        <dbReference type="ARBA" id="ARBA00022801"/>
    </source>
</evidence>
<feature type="compositionally biased region" description="Gly residues" evidence="6">
    <location>
        <begin position="146"/>
        <end position="193"/>
    </location>
</feature>
<gene>
    <name evidence="9" type="ORF">E9228_000591</name>
</gene>